<reference evidence="3" key="2">
    <citation type="submission" date="2021-04" db="EMBL/GenBank/DDBJ databases">
        <authorList>
            <person name="Podell S."/>
        </authorList>
    </citation>
    <scope>NUCLEOTIDE SEQUENCE</scope>
    <source>
        <strain evidence="3">Hildebrandi</strain>
    </source>
</reference>
<dbReference type="EMBL" id="JAGRRH010000041">
    <property type="protein sequence ID" value="KAG7339115.1"/>
    <property type="molecule type" value="Genomic_DNA"/>
</dbReference>
<sequence>MKKCNDLLLYRDRRSRSLQDWSKSGGKKLYDRFLRQATTCERDQGSGHHGLSDDKEVNDSSITNGNSTIDESSYDSGDEELDLIVSSWKQNFYYFQREQAKRAAASSEQASTTMETFDADEEDSILMAILEEDESFYEDNYEEEDFDDNTMYDERTVFSLATHEESDFQEFVLQYEQRRRARPFLERFMEVLGITDEEEDEDVASISEAIHQSISPLQCSQTGHCLEQQKRKETQRPIGWEGEQILATEEHLKSLFSNLALKKDEDRARSLCVEQANDEGSIKTRHASHVPLNLYRTMTM</sequence>
<comment type="caution">
    <text evidence="3">The sequence shown here is derived from an EMBL/GenBank/DDBJ whole genome shotgun (WGS) entry which is preliminary data.</text>
</comment>
<organism evidence="3 4">
    <name type="scientific">Nitzschia inconspicua</name>
    <dbReference type="NCBI Taxonomy" id="303405"/>
    <lineage>
        <taxon>Eukaryota</taxon>
        <taxon>Sar</taxon>
        <taxon>Stramenopiles</taxon>
        <taxon>Ochrophyta</taxon>
        <taxon>Bacillariophyta</taxon>
        <taxon>Bacillariophyceae</taxon>
        <taxon>Bacillariophycidae</taxon>
        <taxon>Bacillariales</taxon>
        <taxon>Bacillariaceae</taxon>
        <taxon>Nitzschia</taxon>
    </lineage>
</organism>
<keyword evidence="4" id="KW-1185">Reference proteome</keyword>
<evidence type="ECO:0000256" key="1">
    <source>
        <dbReference type="SAM" id="MobiDB-lite"/>
    </source>
</evidence>
<feature type="region of interest" description="Disordered" evidence="1">
    <location>
        <begin position="41"/>
        <end position="76"/>
    </location>
</feature>
<gene>
    <name evidence="2" type="ORF">IV203_017692</name>
    <name evidence="3" type="ORF">IV203_025844</name>
</gene>
<dbReference type="Proteomes" id="UP000693970">
    <property type="component" value="Unassembled WGS sequence"/>
</dbReference>
<accession>A0A9K3LID8</accession>
<dbReference type="EMBL" id="JAGRRH010000012">
    <property type="protein sequence ID" value="KAG7362178.1"/>
    <property type="molecule type" value="Genomic_DNA"/>
</dbReference>
<feature type="compositionally biased region" description="Basic and acidic residues" evidence="1">
    <location>
        <begin position="41"/>
        <end position="58"/>
    </location>
</feature>
<reference evidence="3" key="1">
    <citation type="journal article" date="2021" name="Sci. Rep.">
        <title>Diploid genomic architecture of Nitzschia inconspicua, an elite biomass production diatom.</title>
        <authorList>
            <person name="Oliver A."/>
            <person name="Podell S."/>
            <person name="Pinowska A."/>
            <person name="Traller J.C."/>
            <person name="Smith S.R."/>
            <person name="McClure R."/>
            <person name="Beliaev A."/>
            <person name="Bohutskyi P."/>
            <person name="Hill E.A."/>
            <person name="Rabines A."/>
            <person name="Zheng H."/>
            <person name="Allen L.Z."/>
            <person name="Kuo A."/>
            <person name="Grigoriev I.V."/>
            <person name="Allen A.E."/>
            <person name="Hazlebeck D."/>
            <person name="Allen E.E."/>
        </authorList>
    </citation>
    <scope>NUCLEOTIDE SEQUENCE</scope>
    <source>
        <strain evidence="3">Hildebrandi</strain>
    </source>
</reference>
<evidence type="ECO:0000313" key="3">
    <source>
        <dbReference type="EMBL" id="KAG7362178.1"/>
    </source>
</evidence>
<name>A0A9K3LID8_9STRA</name>
<dbReference type="AlphaFoldDB" id="A0A9K3LID8"/>
<protein>
    <submittedName>
        <fullName evidence="3">Uncharacterized protein</fullName>
    </submittedName>
</protein>
<evidence type="ECO:0000313" key="4">
    <source>
        <dbReference type="Proteomes" id="UP000693970"/>
    </source>
</evidence>
<feature type="compositionally biased region" description="Polar residues" evidence="1">
    <location>
        <begin position="59"/>
        <end position="71"/>
    </location>
</feature>
<evidence type="ECO:0000313" key="2">
    <source>
        <dbReference type="EMBL" id="KAG7339115.1"/>
    </source>
</evidence>
<proteinExistence type="predicted"/>